<dbReference type="SUPFAM" id="SSF47576">
    <property type="entry name" value="Calponin-homology domain, CH-domain"/>
    <property type="match status" value="1"/>
</dbReference>
<reference evidence="3" key="1">
    <citation type="submission" date="2020-10" db="EMBL/GenBank/DDBJ databases">
        <title>High-Quality Genome Resource of Clonostachys rosea strain S41 by Oxford Nanopore Long-Read Sequencing.</title>
        <authorList>
            <person name="Wang H."/>
        </authorList>
    </citation>
    <scope>NUCLEOTIDE SEQUENCE</scope>
    <source>
        <strain evidence="3">S41</strain>
    </source>
</reference>
<dbReference type="Gene3D" id="1.10.418.10">
    <property type="entry name" value="Calponin-like domain"/>
    <property type="match status" value="1"/>
</dbReference>
<accession>A0A8H7N7F2</accession>
<evidence type="ECO:0000313" key="4">
    <source>
        <dbReference type="Proteomes" id="UP000616885"/>
    </source>
</evidence>
<feature type="region of interest" description="Disordered" evidence="1">
    <location>
        <begin position="101"/>
        <end position="209"/>
    </location>
</feature>
<feature type="compositionally biased region" description="Basic residues" evidence="1">
    <location>
        <begin position="1"/>
        <end position="10"/>
    </location>
</feature>
<dbReference type="InterPro" id="IPR001715">
    <property type="entry name" value="CH_dom"/>
</dbReference>
<evidence type="ECO:0000259" key="2">
    <source>
        <dbReference type="PROSITE" id="PS50021"/>
    </source>
</evidence>
<gene>
    <name evidence="3" type="ORF">IM811_014721</name>
</gene>
<evidence type="ECO:0000313" key="3">
    <source>
        <dbReference type="EMBL" id="KAF9750501.1"/>
    </source>
</evidence>
<dbReference type="Pfam" id="PF00307">
    <property type="entry name" value="CH"/>
    <property type="match status" value="1"/>
</dbReference>
<sequence>MSFRPNLRHSHTVDVTLNNPNSAIARQSSTTSSASSGYSNASDNSTSTSYTSASSGYGSYGHKRGRSDVLARARTFEVGEMNSKKPDPANLYSSARQSLRPLPQAPAAAPASIPSAPSTPPHKQPRHDRGKSVDFGKLAMSHGDGPSSPNSPSRHGNVRPNSMLLSRSDSMSVRAGAGTQSSHHHSSSTTHIGRPDLEKLGRSTTSQLRTLSRLTESEAVDGFNVTSPAQEVVGLRGRRRLQRSDKSNGARGPKQGNYGWESSKWIDKQRQFLQAYEYLCHIGEAKEWIEDVTHKTLPPIVELEEALRDGVTLAQVVEALNPNKHFRIFHHPRLQYRHSDNIAIFFRYLDEVELPDLFRFELIDLYEKKNIPKVIYCIHALSWLLFRLGIVDFRIGNLVGQLEFEHHELEEMQKGLDKLGINMPTFGDMGADFGVPEPEPEPQETEEERIDRELAENEASIVDFQAQVRGAMTRLKLGETMQQLWDQEEFLVDLQSRIRGDFTRQIMGYRLQMRRFATQLQSASRGFLLRWRLENSDRFWKAVEPAILELQSMIRAKKVRHEAREARSTLATCGGPIREIQAVSRGSCSAKSSSPNIKKPRRALGRYRDCRQLLGGSCAAKTSSLNIKKSRRAPVRCRDCRQPLGGSCSAKTSLLNIKKPRRALVR</sequence>
<dbReference type="GO" id="GO:0051015">
    <property type="term" value="F:actin filament binding"/>
    <property type="evidence" value="ECO:0007669"/>
    <property type="project" value="TreeGrafter"/>
</dbReference>
<feature type="compositionally biased region" description="Low complexity" evidence="1">
    <location>
        <begin position="22"/>
        <end position="57"/>
    </location>
</feature>
<dbReference type="EMBL" id="JADCTT010000006">
    <property type="protein sequence ID" value="KAF9750501.1"/>
    <property type="molecule type" value="Genomic_DNA"/>
</dbReference>
<dbReference type="PANTHER" id="PTHR14149:SF14">
    <property type="entry name" value="CALPONIN-HOMOLOGY (CH) DOMAIN-CONTAINING PROTEIN"/>
    <property type="match status" value="1"/>
</dbReference>
<feature type="region of interest" description="Disordered" evidence="1">
    <location>
        <begin position="234"/>
        <end position="258"/>
    </location>
</feature>
<feature type="compositionally biased region" description="Polar residues" evidence="1">
    <location>
        <begin position="147"/>
        <end position="171"/>
    </location>
</feature>
<feature type="region of interest" description="Disordered" evidence="1">
    <location>
        <begin position="1"/>
        <end position="65"/>
    </location>
</feature>
<dbReference type="PROSITE" id="PS50096">
    <property type="entry name" value="IQ"/>
    <property type="match status" value="3"/>
</dbReference>
<dbReference type="GO" id="GO:1903479">
    <property type="term" value="P:mitotic actomyosin contractile ring assembly actin filament organization"/>
    <property type="evidence" value="ECO:0007669"/>
    <property type="project" value="TreeGrafter"/>
</dbReference>
<comment type="caution">
    <text evidence="3">The sequence shown here is derived from an EMBL/GenBank/DDBJ whole genome shotgun (WGS) entry which is preliminary data.</text>
</comment>
<dbReference type="PROSITE" id="PS50021">
    <property type="entry name" value="CH"/>
    <property type="match status" value="1"/>
</dbReference>
<protein>
    <recommendedName>
        <fullName evidence="2">Calponin-homology (CH) domain-containing protein</fullName>
    </recommendedName>
</protein>
<dbReference type="SMART" id="SM00033">
    <property type="entry name" value="CH"/>
    <property type="match status" value="1"/>
</dbReference>
<name>A0A8H7N7F2_BIOOC</name>
<dbReference type="AlphaFoldDB" id="A0A8H7N7F2"/>
<feature type="domain" description="Calponin-homology (CH)" evidence="2">
    <location>
        <begin position="279"/>
        <end position="385"/>
    </location>
</feature>
<proteinExistence type="predicted"/>
<dbReference type="CDD" id="cd21206">
    <property type="entry name" value="CH_IQGAP"/>
    <property type="match status" value="1"/>
</dbReference>
<dbReference type="InterPro" id="IPR036872">
    <property type="entry name" value="CH_dom_sf"/>
</dbReference>
<dbReference type="PANTHER" id="PTHR14149">
    <property type="entry name" value="RAS GTPASE-ACTIVATING PROTEIN WITH IQ MOTIF"/>
    <property type="match status" value="1"/>
</dbReference>
<dbReference type="GO" id="GO:0005096">
    <property type="term" value="F:GTPase activator activity"/>
    <property type="evidence" value="ECO:0007669"/>
    <property type="project" value="TreeGrafter"/>
</dbReference>
<dbReference type="Proteomes" id="UP000616885">
    <property type="component" value="Unassembled WGS sequence"/>
</dbReference>
<organism evidence="3 4">
    <name type="scientific">Bionectria ochroleuca</name>
    <name type="common">Gliocladium roseum</name>
    <dbReference type="NCBI Taxonomy" id="29856"/>
    <lineage>
        <taxon>Eukaryota</taxon>
        <taxon>Fungi</taxon>
        <taxon>Dikarya</taxon>
        <taxon>Ascomycota</taxon>
        <taxon>Pezizomycotina</taxon>
        <taxon>Sordariomycetes</taxon>
        <taxon>Hypocreomycetidae</taxon>
        <taxon>Hypocreales</taxon>
        <taxon>Bionectriaceae</taxon>
        <taxon>Clonostachys</taxon>
    </lineage>
</organism>
<dbReference type="GO" id="GO:0005516">
    <property type="term" value="F:calmodulin binding"/>
    <property type="evidence" value="ECO:0007669"/>
    <property type="project" value="TreeGrafter"/>
</dbReference>
<feature type="compositionally biased region" description="Low complexity" evidence="1">
    <location>
        <begin position="101"/>
        <end position="116"/>
    </location>
</feature>
<evidence type="ECO:0000256" key="1">
    <source>
        <dbReference type="SAM" id="MobiDB-lite"/>
    </source>
</evidence>
<dbReference type="GO" id="GO:0110085">
    <property type="term" value="C:mitotic actomyosin contractile ring"/>
    <property type="evidence" value="ECO:0007669"/>
    <property type="project" value="TreeGrafter"/>
</dbReference>